<comment type="similarity">
    <text evidence="3 9">Belongs to the methylenetetrahydrofolate reductase family.</text>
</comment>
<keyword evidence="4 9" id="KW-0285">Flavoprotein</keyword>
<comment type="catalytic activity">
    <reaction evidence="8">
        <text>(6S)-5-methyl-5,6,7,8-tetrahydrofolate + NAD(+) = (6R)-5,10-methylene-5,6,7,8-tetrahydrofolate + NADH + H(+)</text>
        <dbReference type="Rhea" id="RHEA:19821"/>
        <dbReference type="ChEBI" id="CHEBI:15378"/>
        <dbReference type="ChEBI" id="CHEBI:15636"/>
        <dbReference type="ChEBI" id="CHEBI:18608"/>
        <dbReference type="ChEBI" id="CHEBI:57540"/>
        <dbReference type="ChEBI" id="CHEBI:57945"/>
        <dbReference type="EC" id="1.5.1.54"/>
    </reaction>
    <physiologicalReaction direction="right-to-left" evidence="8">
        <dbReference type="Rhea" id="RHEA:19823"/>
    </physiologicalReaction>
</comment>
<evidence type="ECO:0000256" key="1">
    <source>
        <dbReference type="ARBA" id="ARBA00001974"/>
    </source>
</evidence>
<dbReference type="InterPro" id="IPR029041">
    <property type="entry name" value="FAD-linked_oxidoreductase-like"/>
</dbReference>
<organism evidence="10 11">
    <name type="scientific">Candidatus Scalindua japonica</name>
    <dbReference type="NCBI Taxonomy" id="1284222"/>
    <lineage>
        <taxon>Bacteria</taxon>
        <taxon>Pseudomonadati</taxon>
        <taxon>Planctomycetota</taxon>
        <taxon>Candidatus Brocadiia</taxon>
        <taxon>Candidatus Brocadiales</taxon>
        <taxon>Candidatus Scalinduaceae</taxon>
        <taxon>Candidatus Scalindua</taxon>
    </lineage>
</organism>
<evidence type="ECO:0000256" key="7">
    <source>
        <dbReference type="ARBA" id="ARBA00034478"/>
    </source>
</evidence>
<dbReference type="Gene3D" id="3.20.20.220">
    <property type="match status" value="1"/>
</dbReference>
<dbReference type="GO" id="GO:0005829">
    <property type="term" value="C:cytosol"/>
    <property type="evidence" value="ECO:0007669"/>
    <property type="project" value="TreeGrafter"/>
</dbReference>
<comment type="pathway">
    <text evidence="7">Amino-acid biosynthesis; L-methionine biosynthesis via de novo pathway.</text>
</comment>
<evidence type="ECO:0000256" key="5">
    <source>
        <dbReference type="ARBA" id="ARBA00022827"/>
    </source>
</evidence>
<dbReference type="UniPathway" id="UPA00193"/>
<evidence type="ECO:0000313" key="10">
    <source>
        <dbReference type="EMBL" id="GAX60649.1"/>
    </source>
</evidence>
<evidence type="ECO:0000256" key="4">
    <source>
        <dbReference type="ARBA" id="ARBA00022630"/>
    </source>
</evidence>
<evidence type="ECO:0000256" key="9">
    <source>
        <dbReference type="RuleBase" id="RU003862"/>
    </source>
</evidence>
<sequence>MSEEHDTNNNNLKSGSNLEKLLKKGEFVVTSELGPPRGASREAVEEKAKFLKGYADAFNLTDCQTAMVRLSSIASGAILLNMGMEPVVQLTCRDRNRIAMQSDILGAAALGMKNLLCLTGDHQCFGDHPEAKGVFDLDSINQLDMFRQMRDEKKFQSGEELKTEEPKLFLGAAENPFSDPFQYRAARLAKKVKAGADFIQTQIIYNVEKFEKWMSMVRNMGLHKKVFILAGVTPIRSLGMAKYMKKNVPGMDVPDEIITRLEGAEKKKAEGINICLEVIERVRKIEGVSGVHIMAVEWEEIVPEITERAGLLPRPTP</sequence>
<comment type="cofactor">
    <cofactor evidence="1 9">
        <name>FAD</name>
        <dbReference type="ChEBI" id="CHEBI:57692"/>
    </cofactor>
</comment>
<dbReference type="GO" id="GO:0071949">
    <property type="term" value="F:FAD binding"/>
    <property type="evidence" value="ECO:0007669"/>
    <property type="project" value="TreeGrafter"/>
</dbReference>
<dbReference type="InterPro" id="IPR003171">
    <property type="entry name" value="Mehydrof_redctse-like"/>
</dbReference>
<reference evidence="11" key="1">
    <citation type="journal article" date="2017" name="Environ. Microbiol. Rep.">
        <title>Genetic Diversity of Marine Anaerobic Ammonium-Oxidizing Bacteria as Revealed by Genomic and Proteomic Analyses of 'Candidatus Scalindua japonica'.</title>
        <authorList>
            <person name="Oshiki M."/>
            <person name="Mizuto K."/>
            <person name="Kimura Z."/>
            <person name="Kindaichi T."/>
            <person name="Satoh H."/>
            <person name="Okabe S."/>
        </authorList>
    </citation>
    <scope>NUCLEOTIDE SEQUENCE [LARGE SCALE GENOMIC DNA]</scope>
    <source>
        <strain evidence="11">husup-a2</strain>
    </source>
</reference>
<evidence type="ECO:0000256" key="3">
    <source>
        <dbReference type="ARBA" id="ARBA00006743"/>
    </source>
</evidence>
<gene>
    <name evidence="10" type="ORF">SCALIN_C13_0164</name>
</gene>
<evidence type="ECO:0000313" key="11">
    <source>
        <dbReference type="Proteomes" id="UP000218542"/>
    </source>
</evidence>
<proteinExistence type="inferred from homology"/>
<dbReference type="PANTHER" id="PTHR45754:SF3">
    <property type="entry name" value="METHYLENETETRAHYDROFOLATE REDUCTASE (NADPH)"/>
    <property type="match status" value="1"/>
</dbReference>
<keyword evidence="11" id="KW-1185">Reference proteome</keyword>
<dbReference type="AlphaFoldDB" id="A0A286TXL8"/>
<dbReference type="CDD" id="cd00537">
    <property type="entry name" value="MTHFR"/>
    <property type="match status" value="1"/>
</dbReference>
<dbReference type="GO" id="GO:0009086">
    <property type="term" value="P:methionine biosynthetic process"/>
    <property type="evidence" value="ECO:0007669"/>
    <property type="project" value="TreeGrafter"/>
</dbReference>
<keyword evidence="6 9" id="KW-0560">Oxidoreductase</keyword>
<dbReference type="GO" id="GO:0035999">
    <property type="term" value="P:tetrahydrofolate interconversion"/>
    <property type="evidence" value="ECO:0007669"/>
    <property type="project" value="UniProtKB-UniPathway"/>
</dbReference>
<protein>
    <recommendedName>
        <fullName evidence="9">Methylenetetrahydrofolate reductase</fullName>
    </recommendedName>
</protein>
<dbReference type="GO" id="GO:0106312">
    <property type="term" value="F:methylenetetrahydrofolate reductase (NADH) activity"/>
    <property type="evidence" value="ECO:0007669"/>
    <property type="project" value="UniProtKB-EC"/>
</dbReference>
<evidence type="ECO:0000256" key="8">
    <source>
        <dbReference type="ARBA" id="ARBA00048628"/>
    </source>
</evidence>
<dbReference type="Proteomes" id="UP000218542">
    <property type="component" value="Unassembled WGS sequence"/>
</dbReference>
<comment type="caution">
    <text evidence="10">The sequence shown here is derived from an EMBL/GenBank/DDBJ whole genome shotgun (WGS) entry which is preliminary data.</text>
</comment>
<dbReference type="PANTHER" id="PTHR45754">
    <property type="entry name" value="METHYLENETETRAHYDROFOLATE REDUCTASE"/>
    <property type="match status" value="1"/>
</dbReference>
<dbReference type="RefSeq" id="WP_096894042.1">
    <property type="nucleotide sequence ID" value="NZ_BAOS01000013.1"/>
</dbReference>
<dbReference type="Pfam" id="PF02219">
    <property type="entry name" value="MTHFR"/>
    <property type="match status" value="1"/>
</dbReference>
<keyword evidence="5 9" id="KW-0274">FAD</keyword>
<comment type="pathway">
    <text evidence="2 9">One-carbon metabolism; tetrahydrofolate interconversion.</text>
</comment>
<dbReference type="EMBL" id="BAOS01000013">
    <property type="protein sequence ID" value="GAX60649.1"/>
    <property type="molecule type" value="Genomic_DNA"/>
</dbReference>
<dbReference type="SUPFAM" id="SSF51730">
    <property type="entry name" value="FAD-linked oxidoreductase"/>
    <property type="match status" value="1"/>
</dbReference>
<name>A0A286TXL8_9BACT</name>
<evidence type="ECO:0000256" key="6">
    <source>
        <dbReference type="ARBA" id="ARBA00023002"/>
    </source>
</evidence>
<evidence type="ECO:0000256" key="2">
    <source>
        <dbReference type="ARBA" id="ARBA00004777"/>
    </source>
</evidence>
<accession>A0A286TXL8</accession>
<dbReference type="OrthoDB" id="9812555at2"/>